<proteinExistence type="predicted"/>
<keyword evidence="1" id="KW-0175">Coiled coil</keyword>
<comment type="caution">
    <text evidence="3">The sequence shown here is derived from an EMBL/GenBank/DDBJ whole genome shotgun (WGS) entry which is preliminary data.</text>
</comment>
<gene>
    <name evidence="3" type="ORF">HFN_0674</name>
</gene>
<evidence type="ECO:0000256" key="2">
    <source>
        <dbReference type="SAM" id="MobiDB-lite"/>
    </source>
</evidence>
<organism evidence="3 4">
    <name type="scientific">Helicobacter fennelliae MRY12-0050</name>
    <dbReference type="NCBI Taxonomy" id="1325130"/>
    <lineage>
        <taxon>Bacteria</taxon>
        <taxon>Pseudomonadati</taxon>
        <taxon>Campylobacterota</taxon>
        <taxon>Epsilonproteobacteria</taxon>
        <taxon>Campylobacterales</taxon>
        <taxon>Helicobacteraceae</taxon>
        <taxon>Helicobacter</taxon>
    </lineage>
</organism>
<dbReference type="EMBL" id="BASD01000001">
    <property type="protein sequence ID" value="GAD17859.1"/>
    <property type="molecule type" value="Genomic_DNA"/>
</dbReference>
<keyword evidence="4" id="KW-1185">Reference proteome</keyword>
<feature type="region of interest" description="Disordered" evidence="2">
    <location>
        <begin position="43"/>
        <end position="66"/>
    </location>
</feature>
<accession>T1CMA4</accession>
<protein>
    <submittedName>
        <fullName evidence="3">Uncharacterized protein</fullName>
    </submittedName>
</protein>
<dbReference type="Proteomes" id="UP000018143">
    <property type="component" value="Unassembled WGS sequence"/>
</dbReference>
<evidence type="ECO:0000313" key="3">
    <source>
        <dbReference type="EMBL" id="GAD17859.1"/>
    </source>
</evidence>
<evidence type="ECO:0000256" key="1">
    <source>
        <dbReference type="SAM" id="Coils"/>
    </source>
</evidence>
<name>T1CMA4_9HELI</name>
<dbReference type="eggNOG" id="ENOG5032C9N">
    <property type="taxonomic scope" value="Bacteria"/>
</dbReference>
<feature type="coiled-coil region" evidence="1">
    <location>
        <begin position="198"/>
        <end position="229"/>
    </location>
</feature>
<feature type="compositionally biased region" description="Low complexity" evidence="2">
    <location>
        <begin position="45"/>
        <end position="58"/>
    </location>
</feature>
<dbReference type="STRING" id="1325130.HFN_0674"/>
<dbReference type="RefSeq" id="WP_023945995.1">
    <property type="nucleotide sequence ID" value="NZ_BASD01000001.1"/>
</dbReference>
<sequence length="270" mass="31266">MLQAARSEESRSFLRELEFSLVLIGNPKARNYFLKSLGQVNAKRSGSSDSAGSTSGSSNKQTGEKDTKSEILAYLRQKGYVQTANIWARALSIDKEDINELLKILQIRLLQEEIEGILEVHLQDREINSPHIQFVGMNAPKAEVIIAQTLVELKYETSIESAPSKKDFRPYYKINPKARYPKHNDLESEIKYRKSIQIKKSEEEIEKLINTFDKKLSQLKQTLEKTKKIALKPSTFEAKLQEIRTNNTKSLTKLREQRIRYRIRRLRRRG</sequence>
<reference evidence="3 4" key="1">
    <citation type="journal article" date="2013" name="Genome Announc.">
        <title>Draft Genome Sequence of Helicobacter fennelliae Strain MRY12-0050, Isolated from a Bacteremia Patient.</title>
        <authorList>
            <person name="Rimbara E."/>
            <person name="Matsui M."/>
            <person name="Mori S."/>
            <person name="Suzuki S."/>
            <person name="Suzuki M."/>
            <person name="Kim H."/>
            <person name="Sekizuka T."/>
            <person name="Kuroda M."/>
            <person name="Shibayama K."/>
        </authorList>
    </citation>
    <scope>NUCLEOTIDE SEQUENCE [LARGE SCALE GENOMIC DNA]</scope>
    <source>
        <strain evidence="3 4">MRY12-0050</strain>
    </source>
</reference>
<evidence type="ECO:0000313" key="4">
    <source>
        <dbReference type="Proteomes" id="UP000018143"/>
    </source>
</evidence>
<dbReference type="AlphaFoldDB" id="T1CMA4"/>